<dbReference type="InterPro" id="IPR035940">
    <property type="entry name" value="CAP_sf"/>
</dbReference>
<dbReference type="SUPFAM" id="SSF55797">
    <property type="entry name" value="PR-1-like"/>
    <property type="match status" value="1"/>
</dbReference>
<evidence type="ECO:0000259" key="2">
    <source>
        <dbReference type="Pfam" id="PF00188"/>
    </source>
</evidence>
<organism evidence="3 4">
    <name type="scientific">Perkinsus olseni</name>
    <name type="common">Perkinsus atlanticus</name>
    <dbReference type="NCBI Taxonomy" id="32597"/>
    <lineage>
        <taxon>Eukaryota</taxon>
        <taxon>Sar</taxon>
        <taxon>Alveolata</taxon>
        <taxon>Perkinsozoa</taxon>
        <taxon>Perkinsea</taxon>
        <taxon>Perkinsida</taxon>
        <taxon>Perkinsidae</taxon>
        <taxon>Perkinsus</taxon>
    </lineage>
</organism>
<reference evidence="3 4" key="1">
    <citation type="submission" date="2020-04" db="EMBL/GenBank/DDBJ databases">
        <title>Perkinsus olseni comparative genomics.</title>
        <authorList>
            <person name="Bogema D.R."/>
        </authorList>
    </citation>
    <scope>NUCLEOTIDE SEQUENCE [LARGE SCALE GENOMIC DNA]</scope>
    <source>
        <strain evidence="3 4">ATCC PRA-207</strain>
    </source>
</reference>
<dbReference type="PANTHER" id="PTHR31157:SF30">
    <property type="entry name" value="SCP DOMAIN-CONTAINING PROTEIN"/>
    <property type="match status" value="1"/>
</dbReference>
<name>A0A7J6QK28_PEROL</name>
<protein>
    <recommendedName>
        <fullName evidence="2">SCP domain-containing protein</fullName>
    </recommendedName>
</protein>
<dbReference type="EMBL" id="JABANO010032400">
    <property type="protein sequence ID" value="KAF4708643.1"/>
    <property type="molecule type" value="Genomic_DNA"/>
</dbReference>
<gene>
    <name evidence="3" type="ORF">FOZ63_028909</name>
</gene>
<dbReference type="InterPro" id="IPR014044">
    <property type="entry name" value="CAP_dom"/>
</dbReference>
<evidence type="ECO:0000256" key="1">
    <source>
        <dbReference type="SAM" id="MobiDB-lite"/>
    </source>
</evidence>
<dbReference type="CDD" id="cd09212">
    <property type="entry name" value="PUB"/>
    <property type="match status" value="1"/>
</dbReference>
<dbReference type="AlphaFoldDB" id="A0A7J6QK28"/>
<dbReference type="Gene3D" id="1.20.58.2190">
    <property type="match status" value="1"/>
</dbReference>
<feature type="domain" description="SCP" evidence="2">
    <location>
        <begin position="341"/>
        <end position="454"/>
    </location>
</feature>
<comment type="caution">
    <text evidence="3">The sequence shown here is derived from an EMBL/GenBank/DDBJ whole genome shotgun (WGS) entry which is preliminary data.</text>
</comment>
<dbReference type="InterPro" id="IPR036339">
    <property type="entry name" value="PUB-like_dom_sf"/>
</dbReference>
<feature type="compositionally biased region" description="Polar residues" evidence="1">
    <location>
        <begin position="225"/>
        <end position="237"/>
    </location>
</feature>
<dbReference type="SUPFAM" id="SSF143503">
    <property type="entry name" value="PUG domain-like"/>
    <property type="match status" value="1"/>
</dbReference>
<dbReference type="CDD" id="cd05379">
    <property type="entry name" value="CAP_bacterial"/>
    <property type="match status" value="1"/>
</dbReference>
<dbReference type="PANTHER" id="PTHR31157">
    <property type="entry name" value="SCP DOMAIN-CONTAINING PROTEIN"/>
    <property type="match status" value="1"/>
</dbReference>
<sequence length="461" mass="50334">MLCEQASLHSLVSPRLTMSPGSGDESQVLLSSFIDSYLHELKLMFSTLGEGIIREEVASVQKESSTAEVDIERVLEKLTERASQAQNTMAPIDLTLSEDPPEAEDPWQTDVEVLTALISIQDPLERSFACKTLATVVRNIVLHAPNNSRYRTLKLSNPKVARLYDLVGGLLLRLGFDKDDKNCATLQWNRQAPDRRLIEAHTLLENIISSPEEWIGVNADTFSSDSHPSCSSGQSAEIPSFPVPGPRYTPSGQLTREAVAELTERRLKKLGRGGGWGSGVIYSNKNGRGKIHGIEDLEVDSGATHFADDYLRMIHGPAPAGSLPQLAQRYSAVEYLGRKILDLCNAARHENGKLRRLQWHDGIAAVARAHAQKMASGEAPFSHDGFDGRCRQLPIAYQSAGENLAYSRGVADGAATTVNGWMNSPGHRKNLLTPGFSHCGIGCAYGRDGSLWVTQLLVSAR</sequence>
<keyword evidence="4" id="KW-1185">Reference proteome</keyword>
<proteinExistence type="predicted"/>
<feature type="region of interest" description="Disordered" evidence="1">
    <location>
        <begin position="225"/>
        <end position="250"/>
    </location>
</feature>
<dbReference type="Pfam" id="PF00188">
    <property type="entry name" value="CAP"/>
    <property type="match status" value="1"/>
</dbReference>
<evidence type="ECO:0000313" key="3">
    <source>
        <dbReference type="EMBL" id="KAF4708643.1"/>
    </source>
</evidence>
<dbReference type="Gene3D" id="3.40.33.10">
    <property type="entry name" value="CAP"/>
    <property type="match status" value="1"/>
</dbReference>
<dbReference type="Proteomes" id="UP000553632">
    <property type="component" value="Unassembled WGS sequence"/>
</dbReference>
<evidence type="ECO:0000313" key="4">
    <source>
        <dbReference type="Proteomes" id="UP000553632"/>
    </source>
</evidence>
<dbReference type="OMA" id="THFADDY"/>
<accession>A0A7J6QK28</accession>